<reference evidence="4" key="1">
    <citation type="submission" date="2021-12" db="EMBL/GenBank/DDBJ databases">
        <title>Curvularia clavata genome.</title>
        <authorList>
            <person name="Cao Y."/>
        </authorList>
    </citation>
    <scope>NUCLEOTIDE SEQUENCE</scope>
    <source>
        <strain evidence="4">Yc1106</strain>
    </source>
</reference>
<evidence type="ECO:0000313" key="5">
    <source>
        <dbReference type="Proteomes" id="UP001056012"/>
    </source>
</evidence>
<dbReference type="GO" id="GO:0003677">
    <property type="term" value="F:DNA binding"/>
    <property type="evidence" value="ECO:0007669"/>
    <property type="project" value="InterPro"/>
</dbReference>
<dbReference type="Proteomes" id="UP001056012">
    <property type="component" value="Chromosome 6"/>
</dbReference>
<protein>
    <submittedName>
        <fullName evidence="4">Fungal-specific transcription factor domain-containing protein</fullName>
    </submittedName>
</protein>
<dbReference type="OrthoDB" id="3266505at2759"/>
<sequence>MPTSATRLVHANLVYEQGAPGRHEQDRAHLLEFTVVDLARLMLTDGDDQREDASALPGGTQKVVEGFSLPFPSNYAGKPLSSFIPTPLPSRLHLEALVDSFFTRVDWFMMVFGPLQGTDDAELFRPYLKHSSEAVAVNYSPRTVAAFYDSQEATGSSIPMARNLGSTLLRQTEQSFLDIINISGIEAVQICIILGSFHIFNGKPNSGFGILGSAIKLAQNLGLHRQRLFRGSSEYELQSWNRSWWALEVYDKYAAVAFGRPCAIDDSDCDVGVIQDDSRANSSPYHFELSGENVSLVFYHQHKSQLYRIMGPFLGRRIQSNRLESLAAVHGKLVHWRDNLPWFLQLSKINRPQSTSSADLLSLLQLQALSLQLSYDNLQIALHRWVLYEKNGRSQKERPAEHQLSTSQLIESALRTSSHGTEENVSILRRLQSTHAAMHAGLCFFTAGVVLCAIALQDPSTEQSYKARRGIRSIIQLHRLDIVRNHVLTAQSVKFLEQLVNQITSADRDFLLGGSTSEHTSLPRSHLRDMLETIPDDFESWLSTENVAVAEEQAAQTETHHVLPGHGAEQSVDSVPQNNTNELDPEQWWLSALDSSHDHWFKDTTETNEAL</sequence>
<keyword evidence="1" id="KW-0539">Nucleus</keyword>
<feature type="compositionally biased region" description="Polar residues" evidence="2">
    <location>
        <begin position="571"/>
        <end position="582"/>
    </location>
</feature>
<dbReference type="PANTHER" id="PTHR46910">
    <property type="entry name" value="TRANSCRIPTION FACTOR PDR1"/>
    <property type="match status" value="1"/>
</dbReference>
<evidence type="ECO:0000256" key="1">
    <source>
        <dbReference type="ARBA" id="ARBA00023242"/>
    </source>
</evidence>
<dbReference type="InterPro" id="IPR007219">
    <property type="entry name" value="XnlR_reg_dom"/>
</dbReference>
<dbReference type="VEuPathDB" id="FungiDB:yc1106_08454"/>
<dbReference type="Pfam" id="PF04082">
    <property type="entry name" value="Fungal_trans"/>
    <property type="match status" value="1"/>
</dbReference>
<evidence type="ECO:0000256" key="2">
    <source>
        <dbReference type="SAM" id="MobiDB-lite"/>
    </source>
</evidence>
<evidence type="ECO:0000313" key="4">
    <source>
        <dbReference type="EMBL" id="USP81180.1"/>
    </source>
</evidence>
<dbReference type="InterPro" id="IPR050987">
    <property type="entry name" value="AtrR-like"/>
</dbReference>
<dbReference type="GO" id="GO:0003700">
    <property type="term" value="F:DNA-binding transcription factor activity"/>
    <property type="evidence" value="ECO:0007669"/>
    <property type="project" value="InterPro"/>
</dbReference>
<dbReference type="PANTHER" id="PTHR46910:SF17">
    <property type="entry name" value="SCFA-RELATED"/>
    <property type="match status" value="1"/>
</dbReference>
<proteinExistence type="predicted"/>
<name>A0A9Q8ZFB5_CURCL</name>
<dbReference type="EMBL" id="CP089279">
    <property type="protein sequence ID" value="USP81180.1"/>
    <property type="molecule type" value="Genomic_DNA"/>
</dbReference>
<dbReference type="CDD" id="cd12148">
    <property type="entry name" value="fungal_TF_MHR"/>
    <property type="match status" value="1"/>
</dbReference>
<dbReference type="AlphaFoldDB" id="A0A9Q8ZFB5"/>
<keyword evidence="5" id="KW-1185">Reference proteome</keyword>
<organism evidence="4 5">
    <name type="scientific">Curvularia clavata</name>
    <dbReference type="NCBI Taxonomy" id="95742"/>
    <lineage>
        <taxon>Eukaryota</taxon>
        <taxon>Fungi</taxon>
        <taxon>Dikarya</taxon>
        <taxon>Ascomycota</taxon>
        <taxon>Pezizomycotina</taxon>
        <taxon>Dothideomycetes</taxon>
        <taxon>Pleosporomycetidae</taxon>
        <taxon>Pleosporales</taxon>
        <taxon>Pleosporineae</taxon>
        <taxon>Pleosporaceae</taxon>
        <taxon>Curvularia</taxon>
    </lineage>
</organism>
<dbReference type="GO" id="GO:0008270">
    <property type="term" value="F:zinc ion binding"/>
    <property type="evidence" value="ECO:0007669"/>
    <property type="project" value="InterPro"/>
</dbReference>
<accession>A0A9Q8ZFB5</accession>
<dbReference type="SMART" id="SM00906">
    <property type="entry name" value="Fungal_trans"/>
    <property type="match status" value="1"/>
</dbReference>
<feature type="domain" description="Xylanolytic transcriptional activator regulatory" evidence="3">
    <location>
        <begin position="207"/>
        <end position="280"/>
    </location>
</feature>
<feature type="region of interest" description="Disordered" evidence="2">
    <location>
        <begin position="554"/>
        <end position="582"/>
    </location>
</feature>
<dbReference type="GO" id="GO:0006351">
    <property type="term" value="P:DNA-templated transcription"/>
    <property type="evidence" value="ECO:0007669"/>
    <property type="project" value="InterPro"/>
</dbReference>
<evidence type="ECO:0000259" key="3">
    <source>
        <dbReference type="SMART" id="SM00906"/>
    </source>
</evidence>
<gene>
    <name evidence="4" type="ORF">yc1106_08454</name>
</gene>